<dbReference type="CDD" id="cd06848">
    <property type="entry name" value="GCS_H"/>
    <property type="match status" value="1"/>
</dbReference>
<dbReference type="PROSITE" id="PS50968">
    <property type="entry name" value="BIOTINYL_LIPOYL"/>
    <property type="match status" value="1"/>
</dbReference>
<comment type="subcellular location">
    <subcellularLocation>
        <location evidence="5">Mitochondrion</location>
    </subcellularLocation>
</comment>
<dbReference type="GO" id="GO:0019464">
    <property type="term" value="P:glycine decarboxylation via glycine cleavage system"/>
    <property type="evidence" value="ECO:0007669"/>
    <property type="project" value="UniProtKB-UniRule"/>
</dbReference>
<comment type="cofactor">
    <cofactor evidence="5">
        <name>(R)-lipoate</name>
        <dbReference type="ChEBI" id="CHEBI:83088"/>
    </cofactor>
    <text evidence="5">Binds 1 lipoyl cofactor covalently.</text>
</comment>
<dbReference type="GO" id="GO:0005960">
    <property type="term" value="C:glycine cleavage complex"/>
    <property type="evidence" value="ECO:0007669"/>
    <property type="project" value="UniProtKB-UniRule"/>
</dbReference>
<comment type="function">
    <text evidence="5">The H protein shuttles the methylamine group of glycine from the P protein to the T protein.</text>
</comment>
<dbReference type="PANTHER" id="PTHR11715:SF3">
    <property type="entry name" value="GLYCINE CLEAVAGE SYSTEM H PROTEIN-RELATED"/>
    <property type="match status" value="1"/>
</dbReference>
<comment type="similarity">
    <text evidence="1 5">Belongs to the GcvH family.</text>
</comment>
<comment type="subunit">
    <text evidence="5">The glycine cleavage system is composed of four proteins: P, T, L and H.</text>
</comment>
<evidence type="ECO:0000259" key="6">
    <source>
        <dbReference type="PROSITE" id="PS50968"/>
    </source>
</evidence>
<evidence type="ECO:0000256" key="4">
    <source>
        <dbReference type="PIRSR" id="PIRSR617453-50"/>
    </source>
</evidence>
<dbReference type="InterPro" id="IPR017453">
    <property type="entry name" value="GCV_H_sub"/>
</dbReference>
<dbReference type="InterPro" id="IPR000089">
    <property type="entry name" value="Biotin_lipoyl"/>
</dbReference>
<dbReference type="InterPro" id="IPR011053">
    <property type="entry name" value="Single_hybrid_motif"/>
</dbReference>
<reference evidence="7" key="1">
    <citation type="journal article" date="2023" name="IMA Fungus">
        <title>Comparative genomic study of the Penicillium genus elucidates a diverse pangenome and 15 lateral gene transfer events.</title>
        <authorList>
            <person name="Petersen C."/>
            <person name="Sorensen T."/>
            <person name="Nielsen M.R."/>
            <person name="Sondergaard T.E."/>
            <person name="Sorensen J.L."/>
            <person name="Fitzpatrick D.A."/>
            <person name="Frisvad J.C."/>
            <person name="Nielsen K.L."/>
        </authorList>
    </citation>
    <scope>NUCLEOTIDE SEQUENCE</scope>
    <source>
        <strain evidence="7">IBT 17514</strain>
    </source>
</reference>
<protein>
    <recommendedName>
        <fullName evidence="5">Glycine cleavage system H protein</fullName>
    </recommendedName>
</protein>
<dbReference type="InterPro" id="IPR003016">
    <property type="entry name" value="2-oxoA_DH_lipoyl-BS"/>
</dbReference>
<sequence length="172" mass="18254">MASVARAFRPIASRALAQQPVAPIYRATPAFRFPRGTRSFSQSPLAQLKKYTESHEWIELAEGGKTAKIGITDYAAKSLGDVVFVELPEEGLEISAGEPVGAVESVKSASDVLSPVAGTVIRGNAVLEDNAKTINSSPEAEGWIAEIEVSDAAEIDALLDEAAYLETIDGEH</sequence>
<evidence type="ECO:0000256" key="3">
    <source>
        <dbReference type="ARBA" id="ARBA00022946"/>
    </source>
</evidence>
<evidence type="ECO:0000256" key="2">
    <source>
        <dbReference type="ARBA" id="ARBA00022823"/>
    </source>
</evidence>
<gene>
    <name evidence="7" type="ORF">N7493_005613</name>
</gene>
<evidence type="ECO:0000313" key="7">
    <source>
        <dbReference type="EMBL" id="KAJ5727793.1"/>
    </source>
</evidence>
<dbReference type="NCBIfam" id="TIGR00527">
    <property type="entry name" value="gcvH"/>
    <property type="match status" value="1"/>
</dbReference>
<keyword evidence="8" id="KW-1185">Reference proteome</keyword>
<dbReference type="GO" id="GO:0009249">
    <property type="term" value="P:protein lipoylation"/>
    <property type="evidence" value="ECO:0007669"/>
    <property type="project" value="TreeGrafter"/>
</dbReference>
<dbReference type="InterPro" id="IPR002930">
    <property type="entry name" value="GCV_H"/>
</dbReference>
<organism evidence="7 8">
    <name type="scientific">Penicillium malachiteum</name>
    <dbReference type="NCBI Taxonomy" id="1324776"/>
    <lineage>
        <taxon>Eukaryota</taxon>
        <taxon>Fungi</taxon>
        <taxon>Dikarya</taxon>
        <taxon>Ascomycota</taxon>
        <taxon>Pezizomycotina</taxon>
        <taxon>Eurotiomycetes</taxon>
        <taxon>Eurotiomycetidae</taxon>
        <taxon>Eurotiales</taxon>
        <taxon>Aspergillaceae</taxon>
        <taxon>Penicillium</taxon>
    </lineage>
</organism>
<evidence type="ECO:0000256" key="5">
    <source>
        <dbReference type="RuleBase" id="RU364055"/>
    </source>
</evidence>
<proteinExistence type="inferred from homology"/>
<dbReference type="InterPro" id="IPR033753">
    <property type="entry name" value="GCV_H/Fam206"/>
</dbReference>
<name>A0AAD6HN99_9EURO</name>
<evidence type="ECO:0000313" key="8">
    <source>
        <dbReference type="Proteomes" id="UP001215712"/>
    </source>
</evidence>
<dbReference type="HAMAP" id="MF_00272">
    <property type="entry name" value="GcvH"/>
    <property type="match status" value="1"/>
</dbReference>
<dbReference type="Pfam" id="PF01597">
    <property type="entry name" value="GCV_H"/>
    <property type="match status" value="1"/>
</dbReference>
<dbReference type="Gene3D" id="2.40.50.100">
    <property type="match status" value="1"/>
</dbReference>
<dbReference type="PANTHER" id="PTHR11715">
    <property type="entry name" value="GLYCINE CLEAVAGE SYSTEM H PROTEIN"/>
    <property type="match status" value="1"/>
</dbReference>
<comment type="caution">
    <text evidence="7">The sequence shown here is derived from an EMBL/GenBank/DDBJ whole genome shotgun (WGS) entry which is preliminary data.</text>
</comment>
<dbReference type="NCBIfam" id="NF002270">
    <property type="entry name" value="PRK01202.1"/>
    <property type="match status" value="1"/>
</dbReference>
<reference evidence="7" key="2">
    <citation type="submission" date="2023-01" db="EMBL/GenBank/DDBJ databases">
        <authorList>
            <person name="Petersen C."/>
        </authorList>
    </citation>
    <scope>NUCLEOTIDE SEQUENCE</scope>
    <source>
        <strain evidence="7">IBT 17514</strain>
    </source>
</reference>
<dbReference type="SUPFAM" id="SSF51230">
    <property type="entry name" value="Single hybrid motif"/>
    <property type="match status" value="1"/>
</dbReference>
<keyword evidence="3 5" id="KW-0809">Transit peptide</keyword>
<keyword evidence="5" id="KW-0496">Mitochondrion</keyword>
<dbReference type="PROSITE" id="PS00189">
    <property type="entry name" value="LIPOYL"/>
    <property type="match status" value="1"/>
</dbReference>
<dbReference type="Proteomes" id="UP001215712">
    <property type="component" value="Unassembled WGS sequence"/>
</dbReference>
<feature type="modified residue" description="N6-lipoyllysine" evidence="4">
    <location>
        <position position="107"/>
    </location>
</feature>
<dbReference type="AlphaFoldDB" id="A0AAD6HN99"/>
<feature type="domain" description="Lipoyl-binding" evidence="6">
    <location>
        <begin position="66"/>
        <end position="148"/>
    </location>
</feature>
<evidence type="ECO:0000256" key="1">
    <source>
        <dbReference type="ARBA" id="ARBA00009249"/>
    </source>
</evidence>
<dbReference type="GO" id="GO:0005739">
    <property type="term" value="C:mitochondrion"/>
    <property type="evidence" value="ECO:0007669"/>
    <property type="project" value="UniProtKB-SubCell"/>
</dbReference>
<dbReference type="EMBL" id="JAQJAN010000006">
    <property type="protein sequence ID" value="KAJ5727793.1"/>
    <property type="molecule type" value="Genomic_DNA"/>
</dbReference>
<accession>A0AAD6HN99</accession>
<keyword evidence="2 4" id="KW-0450">Lipoyl</keyword>